<dbReference type="Proteomes" id="UP001204579">
    <property type="component" value="Unassembled WGS sequence"/>
</dbReference>
<dbReference type="EMBL" id="JANRHJ010000008">
    <property type="protein sequence ID" value="MCR8874017.1"/>
    <property type="molecule type" value="Genomic_DNA"/>
</dbReference>
<evidence type="ECO:0000313" key="1">
    <source>
        <dbReference type="EMBL" id="MCR8874017.1"/>
    </source>
</evidence>
<dbReference type="RefSeq" id="WP_258335757.1">
    <property type="nucleotide sequence ID" value="NZ_JANRHJ010000008.1"/>
</dbReference>
<dbReference type="PROSITE" id="PS51257">
    <property type="entry name" value="PROKAR_LIPOPROTEIN"/>
    <property type="match status" value="1"/>
</dbReference>
<evidence type="ECO:0000313" key="2">
    <source>
        <dbReference type="Proteomes" id="UP001204579"/>
    </source>
</evidence>
<dbReference type="AlphaFoldDB" id="A0AAW5N107"/>
<sequence>MRMNRLYIGTGMLGMWLFAACSQDGVPDNGASGSAEMRIYTDVARADGEETDAGSTANDAVFLFWDFGDVLGNVANPNPLHVKYPQEHIDTYKRPNEPYNTDELYPDGNRRVMATGYAPATLTPEKRTDNTDNYERLTIPQDDLCKTDVLTSITPVVASAALPFDREDGETLQFMHAQSKVIFKGKLAENMGKFIQNVNITLDNASIAERVEWDRNKNLYVPVAGENNSYTIKQQGGFQINDVEATDIGEAYIVPGQNSLSVTITVDRSEDVSFTQSETVTFSHTLSFEIERSEDSAWDAGKNEDTLYANEAYTFTILFGEEGIELVGNKCPWENGGYLIVPIYPLGNQNQGGSGV</sequence>
<accession>A0AAW5N107</accession>
<name>A0AAW5N107_9BACT</name>
<gene>
    <name evidence="1" type="ORF">NW209_08335</name>
</gene>
<keyword evidence="2" id="KW-1185">Reference proteome</keyword>
<protein>
    <recommendedName>
        <fullName evidence="3">Fimbrillin family protein</fullName>
    </recommendedName>
</protein>
<proteinExistence type="predicted"/>
<evidence type="ECO:0008006" key="3">
    <source>
        <dbReference type="Google" id="ProtNLM"/>
    </source>
</evidence>
<comment type="caution">
    <text evidence="1">The sequence shown here is derived from an EMBL/GenBank/DDBJ whole genome shotgun (WGS) entry which is preliminary data.</text>
</comment>
<reference evidence="1 2" key="1">
    <citation type="submission" date="2022-08" db="EMBL/GenBank/DDBJ databases">
        <authorList>
            <person name="Zeman M."/>
            <person name="Kubasova T."/>
        </authorList>
    </citation>
    <scope>NUCLEOTIDE SEQUENCE [LARGE SCALE GENOMIC DNA]</scope>
    <source>
        <strain evidence="1 2">ET62</strain>
    </source>
</reference>
<organism evidence="1 2">
    <name type="scientific">Phocaeicola barnesiae</name>
    <dbReference type="NCBI Taxonomy" id="376804"/>
    <lineage>
        <taxon>Bacteria</taxon>
        <taxon>Pseudomonadati</taxon>
        <taxon>Bacteroidota</taxon>
        <taxon>Bacteroidia</taxon>
        <taxon>Bacteroidales</taxon>
        <taxon>Bacteroidaceae</taxon>
        <taxon>Phocaeicola</taxon>
    </lineage>
</organism>